<feature type="domain" description="Bifunctional inhibitor/plant lipid transfer protein/seed storage helical" evidence="5">
    <location>
        <begin position="31"/>
        <end position="95"/>
    </location>
</feature>
<dbReference type="EMBL" id="CP136895">
    <property type="protein sequence ID" value="WOL12494.1"/>
    <property type="molecule type" value="Genomic_DNA"/>
</dbReference>
<evidence type="ECO:0000259" key="5">
    <source>
        <dbReference type="SMART" id="SM00499"/>
    </source>
</evidence>
<feature type="signal peptide" evidence="4">
    <location>
        <begin position="1"/>
        <end position="28"/>
    </location>
</feature>
<evidence type="ECO:0000256" key="1">
    <source>
        <dbReference type="ARBA" id="ARBA00009707"/>
    </source>
</evidence>
<dbReference type="PANTHER" id="PTHR33214">
    <property type="entry name" value="BIFUNCTIONAL INHIBITOR/LIPID-TRANSFER PROTEIN/SEED STORAGE 2S ALBUMIN SUPERFAMILY PROTEIN"/>
    <property type="match status" value="1"/>
</dbReference>
<keyword evidence="4" id="KW-0732">Signal</keyword>
<accession>A0AAQ3QII0</accession>
<organism evidence="6 7">
    <name type="scientific">Canna indica</name>
    <name type="common">Indian-shot</name>
    <dbReference type="NCBI Taxonomy" id="4628"/>
    <lineage>
        <taxon>Eukaryota</taxon>
        <taxon>Viridiplantae</taxon>
        <taxon>Streptophyta</taxon>
        <taxon>Embryophyta</taxon>
        <taxon>Tracheophyta</taxon>
        <taxon>Spermatophyta</taxon>
        <taxon>Magnoliopsida</taxon>
        <taxon>Liliopsida</taxon>
        <taxon>Zingiberales</taxon>
        <taxon>Cannaceae</taxon>
        <taxon>Canna</taxon>
    </lineage>
</organism>
<dbReference type="AlphaFoldDB" id="A0AAQ3QII0"/>
<dbReference type="Proteomes" id="UP001327560">
    <property type="component" value="Chromosome 6"/>
</dbReference>
<comment type="similarity">
    <text evidence="1">Belongs to the plant LTP family. B11E subfamily.</text>
</comment>
<dbReference type="PANTHER" id="PTHR33214:SF84">
    <property type="entry name" value="BIFUNCTIONAL INHIBITOR_PLANT LIPID TRANSFER PROTEIN_SEED STORAGE HELICAL DOMAIN-CONTAINING PROTEIN"/>
    <property type="match status" value="1"/>
</dbReference>
<dbReference type="InterPro" id="IPR036312">
    <property type="entry name" value="Bifun_inhib/LTP/seed_sf"/>
</dbReference>
<keyword evidence="7" id="KW-1185">Reference proteome</keyword>
<dbReference type="SMART" id="SM00499">
    <property type="entry name" value="AAI"/>
    <property type="match status" value="1"/>
</dbReference>
<gene>
    <name evidence="6" type="ORF">Cni_G21261</name>
</gene>
<dbReference type="CDD" id="cd01959">
    <property type="entry name" value="nsLTP2"/>
    <property type="match status" value="1"/>
</dbReference>
<evidence type="ECO:0000313" key="7">
    <source>
        <dbReference type="Proteomes" id="UP001327560"/>
    </source>
</evidence>
<reference evidence="6 7" key="1">
    <citation type="submission" date="2023-10" db="EMBL/GenBank/DDBJ databases">
        <title>Chromosome-scale genome assembly provides insights into flower coloration mechanisms of Canna indica.</title>
        <authorList>
            <person name="Li C."/>
        </authorList>
    </citation>
    <scope>NUCLEOTIDE SEQUENCE [LARGE SCALE GENOMIC DNA]</scope>
    <source>
        <tissue evidence="6">Flower</tissue>
    </source>
</reference>
<feature type="chain" id="PRO_5042992677" evidence="4">
    <location>
        <begin position="29"/>
        <end position="95"/>
    </location>
</feature>
<name>A0AAQ3QII0_9LILI</name>
<dbReference type="Pfam" id="PF00234">
    <property type="entry name" value="Tryp_alpha_amyl"/>
    <property type="match status" value="1"/>
</dbReference>
<dbReference type="InterPro" id="IPR033872">
    <property type="entry name" value="nsLTP2"/>
</dbReference>
<evidence type="ECO:0000256" key="2">
    <source>
        <dbReference type="ARBA" id="ARBA00022448"/>
    </source>
</evidence>
<keyword evidence="2" id="KW-0813">Transport</keyword>
<evidence type="ECO:0000256" key="3">
    <source>
        <dbReference type="ARBA" id="ARBA00023121"/>
    </source>
</evidence>
<evidence type="ECO:0000313" key="6">
    <source>
        <dbReference type="EMBL" id="WOL12494.1"/>
    </source>
</evidence>
<evidence type="ECO:0000256" key="4">
    <source>
        <dbReference type="SAM" id="SignalP"/>
    </source>
</evidence>
<dbReference type="GO" id="GO:0008289">
    <property type="term" value="F:lipid binding"/>
    <property type="evidence" value="ECO:0007669"/>
    <property type="project" value="UniProtKB-KW"/>
</dbReference>
<protein>
    <submittedName>
        <fullName evidence="6">Non-specific lipid-transfer protein 2-like</fullName>
    </submittedName>
</protein>
<dbReference type="Gene3D" id="1.10.110.10">
    <property type="entry name" value="Plant lipid-transfer and hydrophobic proteins"/>
    <property type="match status" value="1"/>
</dbReference>
<keyword evidence="3" id="KW-0446">Lipid-binding</keyword>
<proteinExistence type="inferred from homology"/>
<dbReference type="GO" id="GO:0006869">
    <property type="term" value="P:lipid transport"/>
    <property type="evidence" value="ECO:0007669"/>
    <property type="project" value="InterPro"/>
</dbReference>
<dbReference type="SUPFAM" id="SSF47699">
    <property type="entry name" value="Bifunctional inhibitor/lipid-transfer protein/seed storage 2S albumin"/>
    <property type="match status" value="1"/>
</dbReference>
<sequence length="95" mass="9911">MKMKASVPVLLILLCALVLLQEAAEVEGATCNPMELTPCAGAFMSSSTPPSGECCAKLKSQSSCFCQYKKDPTLGKYFGGGQRVIKACGIASPTC</sequence>
<dbReference type="InterPro" id="IPR016140">
    <property type="entry name" value="Bifunc_inhib/LTP/seed_store"/>
</dbReference>